<evidence type="ECO:0000313" key="4">
    <source>
        <dbReference type="Proteomes" id="UP000537825"/>
    </source>
</evidence>
<feature type="compositionally biased region" description="Gly residues" evidence="1">
    <location>
        <begin position="654"/>
        <end position="671"/>
    </location>
</feature>
<feature type="signal peptide" evidence="2">
    <location>
        <begin position="1"/>
        <end position="20"/>
    </location>
</feature>
<proteinExistence type="predicted"/>
<evidence type="ECO:0000256" key="2">
    <source>
        <dbReference type="SAM" id="SignalP"/>
    </source>
</evidence>
<evidence type="ECO:0000256" key="1">
    <source>
        <dbReference type="SAM" id="MobiDB-lite"/>
    </source>
</evidence>
<sequence length="728" mass="72140">MVRLCLLGCVLLLAACGEKAPDEGAIRVSVKYGSFKPACVRVEVEDTKGHQEATDIPATQFKTPDKQEVLVAVRRKADWDTALSLTVSSYTEATGDRCSGEVVETRSSEQPVVVPAKEFARWDLRLSAEDSDGDSYLAGATWSKPPDCVDSDPTIHPGATETCGDTVDFNCNQLVGCQEANCWGTACDDGNACTLNDRCVGNGIEARCAPETTTTCNQPGVACQPRQECRPDTGMCETVESPAGQTCDDGNKCTDGDRCDANGTCSGTPKSCTTTEQCFAAQGTCNASTGACEFTPLPNTTPCQDNEKCTDPDRCDGSGACVGTPKVCSAPLCQKVKQVCSATSDCEFEPDVNALCTTSGGVPGVCQADLTCTPFPYRPYNFDPTTIAAADIGEIKTSGDITFNTTDKSWSPTGAISTAGSLKIVSMPQQNGNPPVLLIPVRTLELNGTLRISGPSPVILAVYGDANVSQSILVSGTIANPTLACGTSQGGNGTFGGKTGGGGGGAGNGTPGIAGGGGYNNSTRFGAAGTSRPSGAEPLLGGCPGGNGGGNGSSTPGTGGTGGGAIQLSVARNLTISKAVGASGFGGQRGFGGGAGGGGSGGRIVLEAFQLTLNSSARVTANGGGGGRGGSSTNNDGVDGANGSEDSASPAPGGDSGNDTGGNGGAGGAGTAGPVKGADGIKDGFGTEGSGGGGGGAAGAIHLRSVQTCSLAGGHLVSPPATGGCLTP</sequence>
<keyword evidence="2" id="KW-0732">Signal</keyword>
<dbReference type="RefSeq" id="WP_139922144.1">
    <property type="nucleotide sequence ID" value="NZ_CBCSLE010000239.1"/>
</dbReference>
<feature type="region of interest" description="Disordered" evidence="1">
    <location>
        <begin position="524"/>
        <end position="564"/>
    </location>
</feature>
<protein>
    <recommendedName>
        <fullName evidence="5">Lipoprotein</fullName>
    </recommendedName>
</protein>
<feature type="compositionally biased region" description="Gly residues" evidence="1">
    <location>
        <begin position="542"/>
        <end position="564"/>
    </location>
</feature>
<dbReference type="Proteomes" id="UP000537825">
    <property type="component" value="Unassembled WGS sequence"/>
</dbReference>
<feature type="compositionally biased region" description="Gly residues" evidence="1">
    <location>
        <begin position="686"/>
        <end position="698"/>
    </location>
</feature>
<evidence type="ECO:0008006" key="5">
    <source>
        <dbReference type="Google" id="ProtNLM"/>
    </source>
</evidence>
<dbReference type="EMBL" id="JAAAPK010000008">
    <property type="protein sequence ID" value="NBC43419.1"/>
    <property type="molecule type" value="Genomic_DNA"/>
</dbReference>
<gene>
    <name evidence="3" type="ORF">GTZ93_26815</name>
</gene>
<reference evidence="3 4" key="1">
    <citation type="submission" date="2020-01" db="EMBL/GenBank/DDBJ databases">
        <title>The draft genome sequence of Corallococcus exiguus DSM 14696.</title>
        <authorList>
            <person name="Zhang X."/>
            <person name="Zhu H."/>
        </authorList>
    </citation>
    <scope>NUCLEOTIDE SEQUENCE [LARGE SCALE GENOMIC DNA]</scope>
    <source>
        <strain evidence="3 4">DSM 14696</strain>
    </source>
</reference>
<dbReference type="PROSITE" id="PS51257">
    <property type="entry name" value="PROKAR_LIPOPROTEIN"/>
    <property type="match status" value="1"/>
</dbReference>
<feature type="chain" id="PRO_5030544286" description="Lipoprotein" evidence="2">
    <location>
        <begin position="21"/>
        <end position="728"/>
    </location>
</feature>
<accession>A0A7X4YDI7</accession>
<comment type="caution">
    <text evidence="3">The sequence shown here is derived from an EMBL/GenBank/DDBJ whole genome shotgun (WGS) entry which is preliminary data.</text>
</comment>
<dbReference type="InterPro" id="IPR021655">
    <property type="entry name" value="Put_metal-bd"/>
</dbReference>
<organism evidence="3 4">
    <name type="scientific">Corallococcus exiguus</name>
    <dbReference type="NCBI Taxonomy" id="83462"/>
    <lineage>
        <taxon>Bacteria</taxon>
        <taxon>Pseudomonadati</taxon>
        <taxon>Myxococcota</taxon>
        <taxon>Myxococcia</taxon>
        <taxon>Myxococcales</taxon>
        <taxon>Cystobacterineae</taxon>
        <taxon>Myxococcaceae</taxon>
        <taxon>Corallococcus</taxon>
    </lineage>
</organism>
<dbReference type="Pfam" id="PF11617">
    <property type="entry name" value="Cu-binding_MopE"/>
    <property type="match status" value="1"/>
</dbReference>
<keyword evidence="4" id="KW-1185">Reference proteome</keyword>
<evidence type="ECO:0000313" key="3">
    <source>
        <dbReference type="EMBL" id="NBC43419.1"/>
    </source>
</evidence>
<feature type="region of interest" description="Disordered" evidence="1">
    <location>
        <begin position="620"/>
        <end position="699"/>
    </location>
</feature>
<dbReference type="AlphaFoldDB" id="A0A7X4YDI7"/>
<name>A0A7X4YDI7_9BACT</name>